<dbReference type="RefSeq" id="WP_133544631.1">
    <property type="nucleotide sequence ID" value="NZ_SNYQ01000004.1"/>
</dbReference>
<accession>A0A4V3D9L3</accession>
<proteinExistence type="predicted"/>
<evidence type="ECO:0000313" key="3">
    <source>
        <dbReference type="EMBL" id="TDQ57631.1"/>
    </source>
</evidence>
<dbReference type="Pfam" id="PF07811">
    <property type="entry name" value="TadE"/>
    <property type="match status" value="1"/>
</dbReference>
<dbReference type="OrthoDB" id="6555614at2"/>
<feature type="domain" description="TadE-like" evidence="2">
    <location>
        <begin position="14"/>
        <end position="56"/>
    </location>
</feature>
<dbReference type="EMBL" id="SNYQ01000004">
    <property type="protein sequence ID" value="TDQ57631.1"/>
    <property type="molecule type" value="Genomic_DNA"/>
</dbReference>
<keyword evidence="1" id="KW-1133">Transmembrane helix</keyword>
<keyword evidence="1" id="KW-0472">Membrane</keyword>
<reference evidence="3 4" key="1">
    <citation type="submission" date="2019-03" db="EMBL/GenBank/DDBJ databases">
        <title>Genomic Encyclopedia of Type Strains, Phase IV (KMG-IV): sequencing the most valuable type-strain genomes for metagenomic binning, comparative biology and taxonomic classification.</title>
        <authorList>
            <person name="Goeker M."/>
        </authorList>
    </citation>
    <scope>NUCLEOTIDE SEQUENCE [LARGE SCALE GENOMIC DNA]</scope>
    <source>
        <strain evidence="3 4">DSM 28403</strain>
    </source>
</reference>
<feature type="transmembrane region" description="Helical" evidence="1">
    <location>
        <begin position="20"/>
        <end position="47"/>
    </location>
</feature>
<gene>
    <name evidence="3" type="ORF">EDC45_1278</name>
</gene>
<evidence type="ECO:0000259" key="2">
    <source>
        <dbReference type="Pfam" id="PF07811"/>
    </source>
</evidence>
<dbReference type="AlphaFoldDB" id="A0A4V3D9L3"/>
<keyword evidence="1" id="KW-0812">Transmembrane</keyword>
<dbReference type="PROSITE" id="PS00409">
    <property type="entry name" value="PROKAR_NTER_METHYL"/>
    <property type="match status" value="1"/>
</dbReference>
<evidence type="ECO:0000313" key="4">
    <source>
        <dbReference type="Proteomes" id="UP000295657"/>
    </source>
</evidence>
<dbReference type="Proteomes" id="UP000295657">
    <property type="component" value="Unassembled WGS sequence"/>
</dbReference>
<keyword evidence="4" id="KW-1185">Reference proteome</keyword>
<comment type="caution">
    <text evidence="3">The sequence shown here is derived from an EMBL/GenBank/DDBJ whole genome shotgun (WGS) entry which is preliminary data.</text>
</comment>
<sequence>MIKSLKQMLRQPQGVSTVEFTLTIGIFFTVVFIIFELSRFAVISAYWDLAVTESVRMVKNQRAPNNDYAALFEKTLLEQRRNLENGTIALLGEKRNSLKVDVKYADTVADLANENFRQPRIVKGQQVPPSGRNASLALYTLEYGYSPLIPLPFLPRSWTNHLLERKIVMVQEYERSQFQYQN</sequence>
<evidence type="ECO:0000256" key="1">
    <source>
        <dbReference type="SAM" id="Phobius"/>
    </source>
</evidence>
<dbReference type="InterPro" id="IPR012495">
    <property type="entry name" value="TadE-like_dom"/>
</dbReference>
<name>A0A4V3D9L3_9PAST</name>
<protein>
    <submittedName>
        <fullName evidence="3">Tight adherence protein E</fullName>
    </submittedName>
</protein>
<organism evidence="3 4">
    <name type="scientific">Mesocricetibacter intestinalis</name>
    <dbReference type="NCBI Taxonomy" id="1521930"/>
    <lineage>
        <taxon>Bacteria</taxon>
        <taxon>Pseudomonadati</taxon>
        <taxon>Pseudomonadota</taxon>
        <taxon>Gammaproteobacteria</taxon>
        <taxon>Pasteurellales</taxon>
        <taxon>Pasteurellaceae</taxon>
        <taxon>Mesocricetibacter</taxon>
    </lineage>
</organism>
<dbReference type="InterPro" id="IPR012902">
    <property type="entry name" value="N_methyl_site"/>
</dbReference>